<keyword evidence="7" id="KW-1185">Reference proteome</keyword>
<feature type="compositionally biased region" description="Basic and acidic residues" evidence="6">
    <location>
        <begin position="24"/>
        <end position="34"/>
    </location>
</feature>
<feature type="compositionally biased region" description="Acidic residues" evidence="6">
    <location>
        <begin position="533"/>
        <end position="545"/>
    </location>
</feature>
<organism evidence="7 8">
    <name type="scientific">Saccoglossus kowalevskii</name>
    <name type="common">Acorn worm</name>
    <dbReference type="NCBI Taxonomy" id="10224"/>
    <lineage>
        <taxon>Eukaryota</taxon>
        <taxon>Metazoa</taxon>
        <taxon>Hemichordata</taxon>
        <taxon>Enteropneusta</taxon>
        <taxon>Harrimaniidae</taxon>
        <taxon>Saccoglossus</taxon>
    </lineage>
</organism>
<feature type="region of interest" description="Disordered" evidence="6">
    <location>
        <begin position="1"/>
        <end position="103"/>
    </location>
</feature>
<dbReference type="PANTHER" id="PTHR14152:SF5">
    <property type="entry name" value="U4_U6.U5 TRI-SNRNP-ASSOCIATED PROTEIN 1"/>
    <property type="match status" value="1"/>
</dbReference>
<evidence type="ECO:0000313" key="8">
    <source>
        <dbReference type="RefSeq" id="XP_002737972.2"/>
    </source>
</evidence>
<evidence type="ECO:0000256" key="5">
    <source>
        <dbReference type="ARBA" id="ARBA00023242"/>
    </source>
</evidence>
<feature type="region of interest" description="Disordered" evidence="6">
    <location>
        <begin position="526"/>
        <end position="560"/>
    </location>
</feature>
<feature type="region of interest" description="Disordered" evidence="6">
    <location>
        <begin position="121"/>
        <end position="150"/>
    </location>
</feature>
<accession>A0ABM0GV34</accession>
<feature type="compositionally biased region" description="Basic and acidic residues" evidence="6">
    <location>
        <begin position="121"/>
        <end position="139"/>
    </location>
</feature>
<dbReference type="Pfam" id="PF19252">
    <property type="entry name" value="HIND"/>
    <property type="match status" value="1"/>
</dbReference>
<dbReference type="Proteomes" id="UP000694865">
    <property type="component" value="Unplaced"/>
</dbReference>
<evidence type="ECO:0000256" key="2">
    <source>
        <dbReference type="ARBA" id="ARBA00006076"/>
    </source>
</evidence>
<comment type="subcellular location">
    <subcellularLocation>
        <location evidence="1">Nucleus</location>
    </subcellularLocation>
</comment>
<keyword evidence="3" id="KW-0507">mRNA processing</keyword>
<feature type="compositionally biased region" description="Basic and acidic residues" evidence="6">
    <location>
        <begin position="45"/>
        <end position="58"/>
    </location>
</feature>
<evidence type="ECO:0000256" key="4">
    <source>
        <dbReference type="ARBA" id="ARBA00023187"/>
    </source>
</evidence>
<comment type="similarity">
    <text evidence="2">Belongs to the SNU66/SART1 family.</text>
</comment>
<evidence type="ECO:0000256" key="1">
    <source>
        <dbReference type="ARBA" id="ARBA00004123"/>
    </source>
</evidence>
<feature type="compositionally biased region" description="Basic residues" evidence="6">
    <location>
        <begin position="35"/>
        <end position="44"/>
    </location>
</feature>
<proteinExistence type="inferred from homology"/>
<dbReference type="RefSeq" id="XP_002737972.2">
    <property type="nucleotide sequence ID" value="XM_002737926.2"/>
</dbReference>
<gene>
    <name evidence="8" type="primary">LOC100370318</name>
</gene>
<evidence type="ECO:0000256" key="3">
    <source>
        <dbReference type="ARBA" id="ARBA00022664"/>
    </source>
</evidence>
<evidence type="ECO:0000256" key="6">
    <source>
        <dbReference type="SAM" id="MobiDB-lite"/>
    </source>
</evidence>
<protein>
    <submittedName>
        <fullName evidence="8">U4/U6.U5 tri-snRNP-associated protein 1-like</fullName>
    </submittedName>
</protein>
<reference evidence="8" key="1">
    <citation type="submission" date="2025-08" db="UniProtKB">
        <authorList>
            <consortium name="RefSeq"/>
        </authorList>
    </citation>
    <scope>IDENTIFICATION</scope>
    <source>
        <tissue evidence="8">Testes</tissue>
    </source>
</reference>
<sequence>MGSSKKHKEKDRDRDEKKRRHKDKERDRDKDREEKKHKRKRDRSRSRERDRKKDEDRSRKRRRKSESEEDIPVRIKQEKTEDTSTSKDAAGGAAAGMSLSIEETNKLRVKLGLKPLEVDGEKKDESAEVPYDKREDVHKPAVNLAQERKREEIRQKMEMIKEKRRINQKLNKVKSLAEDDDEDELECAIAWVQKSRKIEKEKELAAKRAKLLEEMDEEFGIGELVDDEFGSADKRRQQAYTAKDLRGLRVEHSKESFKEGRDIVLTLKDKDVLAEDGDDILTNMNIIDYEKAAKNVELKKKKAAYNPYAEPEFDEYGMVKQKEVLSKYDEEIEGEKKNSFMLGRSGGASLNPEMELERIRQKLRQDGFDTLEVAAPTLATEYYTHEELTAFKKPKKKKRKLRKLKADDLIPDEIDFSARLQGASTGGPDSIPLLTMLPEPEIEVDNTILEDEAQLELQMALEKSRRVKLKKDNAKGAEKVAEVVSGTSIKEEPSTLTTTAAAIGGSIVLNSTSEFCRQLGDIPTYGAAGNREENEEEVLDFDKEDEEKQTMDDDEPEDSLQGWSRVNLENEQTANLIEDDAPILEDEPQIALGIAGALKMAEKKGYLDKNDEKHRSSASSHDSSGKNYTIEDKNYRDDDKHSRHDRIYRGPVVDFKEKDSYKPDVKVHYYDETGRQLNAKEAFRVLSHRFHGKGSGKMKTEKRNKKVQDELMMKQMSSTDTPLNTVARLQEKQKLLQTPFLVLSGGGKTLEESTMIKK</sequence>
<dbReference type="InterPro" id="IPR045347">
    <property type="entry name" value="HIND"/>
</dbReference>
<dbReference type="Pfam" id="PF03343">
    <property type="entry name" value="SART-1"/>
    <property type="match status" value="1"/>
</dbReference>
<dbReference type="PANTHER" id="PTHR14152">
    <property type="entry name" value="SQUAMOUS CELL CARCINOMA ANTIGEN RECOGNISED BY CYTOTOXIC T LYMPHOCYTES"/>
    <property type="match status" value="1"/>
</dbReference>
<keyword evidence="5" id="KW-0539">Nucleus</keyword>
<dbReference type="InterPro" id="IPR005011">
    <property type="entry name" value="SNU66/SART1"/>
</dbReference>
<feature type="compositionally biased region" description="Basic and acidic residues" evidence="6">
    <location>
        <begin position="629"/>
        <end position="645"/>
    </location>
</feature>
<feature type="region of interest" description="Disordered" evidence="6">
    <location>
        <begin position="609"/>
        <end position="645"/>
    </location>
</feature>
<feature type="compositionally biased region" description="Basic and acidic residues" evidence="6">
    <location>
        <begin position="71"/>
        <end position="85"/>
    </location>
</feature>
<keyword evidence="4" id="KW-0508">mRNA splicing</keyword>
<evidence type="ECO:0000313" key="7">
    <source>
        <dbReference type="Proteomes" id="UP000694865"/>
    </source>
</evidence>
<name>A0ABM0GV34_SACKO</name>
<dbReference type="GeneID" id="100370318"/>